<dbReference type="RefSeq" id="XP_018130864.1">
    <property type="nucleotide sequence ID" value="XM_018274345.2"/>
</dbReference>
<reference evidence="3" key="2">
    <citation type="journal article" date="2018" name="Nat. Commun.">
        <title>Extreme sensitivity to ultraviolet light in the fungal pathogen causing white-nose syndrome of bats.</title>
        <authorList>
            <person name="Palmer J.M."/>
            <person name="Drees K.P."/>
            <person name="Foster J.T."/>
            <person name="Lindner D.L."/>
        </authorList>
    </citation>
    <scope>NUCLEOTIDE SEQUENCE [LARGE SCALE GENOMIC DNA]</scope>
    <source>
        <strain evidence="3">UAMH 10579</strain>
    </source>
</reference>
<proteinExistence type="predicted"/>
<dbReference type="GeneID" id="28838263"/>
<protein>
    <submittedName>
        <fullName evidence="2">Uncharacterized protein</fullName>
    </submittedName>
</protein>
<sequence length="362" mass="41417">MGPQDTPKLSEYSTDEQSQNVPIEILTGQHRDIFTRAVGNVLSTEIAQITYAQIADGLPLSSVEKDTYAFRALTYDHPLHTNHIDLCPTALEKTRELYADFNPHTLCMDCKLIHAYQAASPGSRAFQTRLIELIAVAIHQIAVQIFKLDTGLHKDDGIASWTPPKENTMFWRRNPNDPPPTLFRHRFYRDYDQYPEGVADGVGYWAEARILGGVALFDRRKPESVPSIGLEHLPSIDPDAIYFHSNRKRVTYRIYGLLDSQKQQLLDFLLSEETPPASCPLPILGDDDNRQRVDPEEPIVDTGIYRDEWERKPPPRDKPDGRVRGVKDGLNYPTMDDWKASRSRGFDKKEEMYRHLEEDSDP</sequence>
<reference evidence="2 3" key="1">
    <citation type="submission" date="2016-03" db="EMBL/GenBank/DDBJ databases">
        <title>Comparative genomics of Pseudogymnoascus destructans, the fungus causing white-nose syndrome of bats.</title>
        <authorList>
            <person name="Palmer J.M."/>
            <person name="Drees K.P."/>
            <person name="Foster J.T."/>
            <person name="Lindner D.L."/>
        </authorList>
    </citation>
    <scope>NUCLEOTIDE SEQUENCE [LARGE SCALE GENOMIC DNA]</scope>
    <source>
        <strain evidence="2 3">UAMH 10579</strain>
    </source>
</reference>
<dbReference type="OrthoDB" id="5346581at2759"/>
<dbReference type="EMBL" id="KV460224">
    <property type="protein sequence ID" value="OBT97131.1"/>
    <property type="molecule type" value="Genomic_DNA"/>
</dbReference>
<feature type="region of interest" description="Disordered" evidence="1">
    <location>
        <begin position="279"/>
        <end position="298"/>
    </location>
</feature>
<keyword evidence="3" id="KW-1185">Reference proteome</keyword>
<feature type="region of interest" description="Disordered" evidence="1">
    <location>
        <begin position="304"/>
        <end position="344"/>
    </location>
</feature>
<organism evidence="2 3">
    <name type="scientific">Pseudogymnoascus verrucosus</name>
    <dbReference type="NCBI Taxonomy" id="342668"/>
    <lineage>
        <taxon>Eukaryota</taxon>
        <taxon>Fungi</taxon>
        <taxon>Dikarya</taxon>
        <taxon>Ascomycota</taxon>
        <taxon>Pezizomycotina</taxon>
        <taxon>Leotiomycetes</taxon>
        <taxon>Thelebolales</taxon>
        <taxon>Thelebolaceae</taxon>
        <taxon>Pseudogymnoascus</taxon>
    </lineage>
</organism>
<dbReference type="AlphaFoldDB" id="A0A1B8GMR9"/>
<evidence type="ECO:0000313" key="3">
    <source>
        <dbReference type="Proteomes" id="UP000091956"/>
    </source>
</evidence>
<gene>
    <name evidence="2" type="ORF">VE01_04877</name>
</gene>
<evidence type="ECO:0000313" key="2">
    <source>
        <dbReference type="EMBL" id="OBT97131.1"/>
    </source>
</evidence>
<dbReference type="Proteomes" id="UP000091956">
    <property type="component" value="Unassembled WGS sequence"/>
</dbReference>
<feature type="compositionally biased region" description="Basic and acidic residues" evidence="1">
    <location>
        <begin position="304"/>
        <end position="327"/>
    </location>
</feature>
<evidence type="ECO:0000256" key="1">
    <source>
        <dbReference type="SAM" id="MobiDB-lite"/>
    </source>
</evidence>
<name>A0A1B8GMR9_9PEZI</name>
<accession>A0A1B8GMR9</accession>